<keyword evidence="13" id="KW-1185">Reference proteome</keyword>
<proteinExistence type="inferred from homology"/>
<dbReference type="AlphaFoldDB" id="A0A507EB69"/>
<evidence type="ECO:0000313" key="13">
    <source>
        <dbReference type="Proteomes" id="UP000320333"/>
    </source>
</evidence>
<dbReference type="InterPro" id="IPR000836">
    <property type="entry name" value="PRTase_dom"/>
</dbReference>
<evidence type="ECO:0000256" key="6">
    <source>
        <dbReference type="ARBA" id="ARBA00022676"/>
    </source>
</evidence>
<accession>A0A507EB69</accession>
<sequence>MANTPQQHPLIAHKISLLRDKRVKPKQFRELVNELGVLIGYQATANLDLIETKQVESPVAPFTGVKLKDEIAIFPIMRAGLGLVDSLLTLIPTARVHHLGLYREHSTLLPVEYYNKLPQECTVDVGFVVDPMIATGGTAVAAINMLKEWGLKKIKFIGLIGSTFGIKVLRDAHPDVEIHVGVIDENLTDEGYIIPGCGDAGDRIFKTL</sequence>
<dbReference type="CDD" id="cd06223">
    <property type="entry name" value="PRTases_typeI"/>
    <property type="match status" value="1"/>
</dbReference>
<evidence type="ECO:0000256" key="7">
    <source>
        <dbReference type="ARBA" id="ARBA00022679"/>
    </source>
</evidence>
<comment type="cofactor">
    <cofactor evidence="1">
        <name>Mg(2+)</name>
        <dbReference type="ChEBI" id="CHEBI:18420"/>
    </cofactor>
</comment>
<name>A0A507EB69_9FUNG</name>
<evidence type="ECO:0000256" key="4">
    <source>
        <dbReference type="ARBA" id="ARBA00011894"/>
    </source>
</evidence>
<keyword evidence="6 12" id="KW-0328">Glycosyltransferase</keyword>
<dbReference type="GO" id="GO:0044206">
    <property type="term" value="P:UMP salvage"/>
    <property type="evidence" value="ECO:0007669"/>
    <property type="project" value="UniProtKB-UniPathway"/>
</dbReference>
<dbReference type="GO" id="GO:0006223">
    <property type="term" value="P:uracil salvage"/>
    <property type="evidence" value="ECO:0007669"/>
    <property type="project" value="InterPro"/>
</dbReference>
<evidence type="ECO:0000256" key="8">
    <source>
        <dbReference type="ARBA" id="ARBA00022741"/>
    </source>
</evidence>
<dbReference type="NCBIfam" id="TIGR01091">
    <property type="entry name" value="upp"/>
    <property type="match status" value="1"/>
</dbReference>
<evidence type="ECO:0000256" key="2">
    <source>
        <dbReference type="ARBA" id="ARBA00005180"/>
    </source>
</evidence>
<dbReference type="UniPathway" id="UPA00574">
    <property type="reaction ID" value="UER00636"/>
</dbReference>
<dbReference type="Proteomes" id="UP000320333">
    <property type="component" value="Unassembled WGS sequence"/>
</dbReference>
<dbReference type="GO" id="GO:0005737">
    <property type="term" value="C:cytoplasm"/>
    <property type="evidence" value="ECO:0007669"/>
    <property type="project" value="UniProtKB-ARBA"/>
</dbReference>
<evidence type="ECO:0000256" key="5">
    <source>
        <dbReference type="ARBA" id="ARBA00022533"/>
    </source>
</evidence>
<dbReference type="EC" id="2.4.2.9" evidence="4"/>
<evidence type="ECO:0000256" key="9">
    <source>
        <dbReference type="ARBA" id="ARBA00023134"/>
    </source>
</evidence>
<organism evidence="12 13">
    <name type="scientific">Chytriomyces confervae</name>
    <dbReference type="NCBI Taxonomy" id="246404"/>
    <lineage>
        <taxon>Eukaryota</taxon>
        <taxon>Fungi</taxon>
        <taxon>Fungi incertae sedis</taxon>
        <taxon>Chytridiomycota</taxon>
        <taxon>Chytridiomycota incertae sedis</taxon>
        <taxon>Chytridiomycetes</taxon>
        <taxon>Chytridiales</taxon>
        <taxon>Chytriomycetaceae</taxon>
        <taxon>Chytriomyces</taxon>
    </lineage>
</organism>
<dbReference type="PANTHER" id="PTHR32315:SF4">
    <property type="entry name" value="URACIL PHOSPHORIBOSYLTRANSFERASE, CHLOROPLASTIC"/>
    <property type="match status" value="1"/>
</dbReference>
<evidence type="ECO:0000259" key="11">
    <source>
        <dbReference type="Pfam" id="PF14681"/>
    </source>
</evidence>
<dbReference type="PANTHER" id="PTHR32315">
    <property type="entry name" value="ADENINE PHOSPHORIBOSYLTRANSFERASE"/>
    <property type="match status" value="1"/>
</dbReference>
<dbReference type="OrthoDB" id="10257085at2759"/>
<dbReference type="Pfam" id="PF14681">
    <property type="entry name" value="UPRTase"/>
    <property type="match status" value="1"/>
</dbReference>
<evidence type="ECO:0000256" key="1">
    <source>
        <dbReference type="ARBA" id="ARBA00001946"/>
    </source>
</evidence>
<dbReference type="NCBIfam" id="NF001097">
    <property type="entry name" value="PRK00129.1"/>
    <property type="match status" value="1"/>
</dbReference>
<dbReference type="InterPro" id="IPR029057">
    <property type="entry name" value="PRTase-like"/>
</dbReference>
<dbReference type="EMBL" id="QEAP01000689">
    <property type="protein sequence ID" value="TPX60438.1"/>
    <property type="molecule type" value="Genomic_DNA"/>
</dbReference>
<dbReference type="InterPro" id="IPR050054">
    <property type="entry name" value="UPRTase/APRTase"/>
</dbReference>
<keyword evidence="8" id="KW-0547">Nucleotide-binding</keyword>
<protein>
    <recommendedName>
        <fullName evidence="4">uracil phosphoribosyltransferase</fullName>
        <ecNumber evidence="4">2.4.2.9</ecNumber>
    </recommendedName>
    <alternativeName>
        <fullName evidence="10">UMP pyrophosphorylase</fullName>
    </alternativeName>
</protein>
<keyword evidence="7 12" id="KW-0808">Transferase</keyword>
<comment type="caution">
    <text evidence="12">The sequence shown here is derived from an EMBL/GenBank/DDBJ whole genome shotgun (WGS) entry which is preliminary data.</text>
</comment>
<keyword evidence="5" id="KW-0021">Allosteric enzyme</keyword>
<dbReference type="GO" id="GO:0005525">
    <property type="term" value="F:GTP binding"/>
    <property type="evidence" value="ECO:0007669"/>
    <property type="project" value="UniProtKB-KW"/>
</dbReference>
<feature type="domain" description="Phosphoribosyltransferase" evidence="11">
    <location>
        <begin position="7"/>
        <end position="207"/>
    </location>
</feature>
<dbReference type="Gene3D" id="3.40.50.2020">
    <property type="match status" value="1"/>
</dbReference>
<evidence type="ECO:0000313" key="12">
    <source>
        <dbReference type="EMBL" id="TPX60438.1"/>
    </source>
</evidence>
<comment type="pathway">
    <text evidence="2">Pyrimidine metabolism; UMP biosynthesis via salvage pathway; UMP from uracil: step 1/1.</text>
</comment>
<dbReference type="InterPro" id="IPR005765">
    <property type="entry name" value="UPRT"/>
</dbReference>
<dbReference type="FunFam" id="3.40.50.2020:FF:000003">
    <property type="entry name" value="Uracil phosphoribosyltransferase"/>
    <property type="match status" value="1"/>
</dbReference>
<keyword evidence="9" id="KW-0342">GTP-binding</keyword>
<dbReference type="GO" id="GO:0004845">
    <property type="term" value="F:uracil phosphoribosyltransferase activity"/>
    <property type="evidence" value="ECO:0007669"/>
    <property type="project" value="UniProtKB-EC"/>
</dbReference>
<comment type="similarity">
    <text evidence="3">Belongs to the UPRTase family.</text>
</comment>
<dbReference type="SUPFAM" id="SSF53271">
    <property type="entry name" value="PRTase-like"/>
    <property type="match status" value="1"/>
</dbReference>
<reference evidence="12 13" key="1">
    <citation type="journal article" date="2019" name="Sci. Rep.">
        <title>Comparative genomics of chytrid fungi reveal insights into the obligate biotrophic and pathogenic lifestyle of Synchytrium endobioticum.</title>
        <authorList>
            <person name="van de Vossenberg B.T.L.H."/>
            <person name="Warris S."/>
            <person name="Nguyen H.D.T."/>
            <person name="van Gent-Pelzer M.P.E."/>
            <person name="Joly D.L."/>
            <person name="van de Geest H.C."/>
            <person name="Bonants P.J.M."/>
            <person name="Smith D.S."/>
            <person name="Levesque C.A."/>
            <person name="van der Lee T.A.J."/>
        </authorList>
    </citation>
    <scope>NUCLEOTIDE SEQUENCE [LARGE SCALE GENOMIC DNA]</scope>
    <source>
        <strain evidence="12 13">CBS 675.73</strain>
    </source>
</reference>
<dbReference type="STRING" id="246404.A0A507EB69"/>
<gene>
    <name evidence="12" type="primary">FUR1</name>
    <name evidence="12" type="ORF">CcCBS67573_g09002</name>
</gene>
<evidence type="ECO:0000256" key="3">
    <source>
        <dbReference type="ARBA" id="ARBA00009516"/>
    </source>
</evidence>
<evidence type="ECO:0000256" key="10">
    <source>
        <dbReference type="ARBA" id="ARBA00031082"/>
    </source>
</evidence>